<evidence type="ECO:0000256" key="1">
    <source>
        <dbReference type="ARBA" id="ARBA00006622"/>
    </source>
</evidence>
<dbReference type="GO" id="GO:0051213">
    <property type="term" value="F:dioxygenase activity"/>
    <property type="evidence" value="ECO:0007669"/>
    <property type="project" value="UniProtKB-KW"/>
</dbReference>
<keyword evidence="4" id="KW-0560">Oxidoreductase</keyword>
<evidence type="ECO:0000256" key="2">
    <source>
        <dbReference type="ARBA" id="ARBA00022723"/>
    </source>
</evidence>
<protein>
    <submittedName>
        <fullName evidence="6">Cysteine dioxygenase family protein</fullName>
    </submittedName>
</protein>
<name>A0ABP6SWE8_9ACTN</name>
<evidence type="ECO:0000313" key="7">
    <source>
        <dbReference type="Proteomes" id="UP001501676"/>
    </source>
</evidence>
<organism evidence="6 7">
    <name type="scientific">Cryptosporangium minutisporangium</name>
    <dbReference type="NCBI Taxonomy" id="113569"/>
    <lineage>
        <taxon>Bacteria</taxon>
        <taxon>Bacillati</taxon>
        <taxon>Actinomycetota</taxon>
        <taxon>Actinomycetes</taxon>
        <taxon>Cryptosporangiales</taxon>
        <taxon>Cryptosporangiaceae</taxon>
        <taxon>Cryptosporangium</taxon>
    </lineage>
</organism>
<gene>
    <name evidence="6" type="ORF">GCM10020369_22440</name>
</gene>
<keyword evidence="7" id="KW-1185">Reference proteome</keyword>
<dbReference type="PANTHER" id="PTHR12918:SF1">
    <property type="entry name" value="CYSTEINE DIOXYGENASE TYPE 1"/>
    <property type="match status" value="1"/>
</dbReference>
<sequence>MTINDTLPAPTLPGLRLGSLLQRLVADVDWASRVRYDVDRRWYGRLDVDAEVDASLDGVAVEAWLLSWWPGQRTGLHDHGGSAGAFAVVRGQLREDTVRTPSSAPPQLRSRTLRASEQRVFGPHHLHEVVNDGAEPAVSIHVYAPRLTRMTRYRWTEHGPEVTAVEKAGTDW</sequence>
<dbReference type="InterPro" id="IPR011051">
    <property type="entry name" value="RmlC_Cupin_sf"/>
</dbReference>
<dbReference type="PANTHER" id="PTHR12918">
    <property type="entry name" value="CYSTEINE DIOXYGENASE"/>
    <property type="match status" value="1"/>
</dbReference>
<dbReference type="Proteomes" id="UP001501676">
    <property type="component" value="Unassembled WGS sequence"/>
</dbReference>
<keyword evidence="3 6" id="KW-0223">Dioxygenase</keyword>
<dbReference type="EMBL" id="BAAAYN010000014">
    <property type="protein sequence ID" value="GAA3386163.1"/>
    <property type="molecule type" value="Genomic_DNA"/>
</dbReference>
<keyword evidence="5" id="KW-0408">Iron</keyword>
<dbReference type="Pfam" id="PF05995">
    <property type="entry name" value="CDO_I"/>
    <property type="match status" value="1"/>
</dbReference>
<comment type="similarity">
    <text evidence="1">Belongs to the cysteine dioxygenase family.</text>
</comment>
<dbReference type="InterPro" id="IPR014710">
    <property type="entry name" value="RmlC-like_jellyroll"/>
</dbReference>
<accession>A0ABP6SWE8</accession>
<keyword evidence="2" id="KW-0479">Metal-binding</keyword>
<evidence type="ECO:0000256" key="5">
    <source>
        <dbReference type="ARBA" id="ARBA00023004"/>
    </source>
</evidence>
<dbReference type="Gene3D" id="2.60.120.10">
    <property type="entry name" value="Jelly Rolls"/>
    <property type="match status" value="1"/>
</dbReference>
<dbReference type="InterPro" id="IPR010300">
    <property type="entry name" value="CDO_1"/>
</dbReference>
<reference evidence="7" key="1">
    <citation type="journal article" date="2019" name="Int. J. Syst. Evol. Microbiol.">
        <title>The Global Catalogue of Microorganisms (GCM) 10K type strain sequencing project: providing services to taxonomists for standard genome sequencing and annotation.</title>
        <authorList>
            <consortium name="The Broad Institute Genomics Platform"/>
            <consortium name="The Broad Institute Genome Sequencing Center for Infectious Disease"/>
            <person name="Wu L."/>
            <person name="Ma J."/>
        </authorList>
    </citation>
    <scope>NUCLEOTIDE SEQUENCE [LARGE SCALE GENOMIC DNA]</scope>
    <source>
        <strain evidence="7">JCM 9458</strain>
    </source>
</reference>
<comment type="caution">
    <text evidence="6">The sequence shown here is derived from an EMBL/GenBank/DDBJ whole genome shotgun (WGS) entry which is preliminary data.</text>
</comment>
<evidence type="ECO:0000256" key="4">
    <source>
        <dbReference type="ARBA" id="ARBA00023002"/>
    </source>
</evidence>
<dbReference type="CDD" id="cd10548">
    <property type="entry name" value="cupin_CDO"/>
    <property type="match status" value="1"/>
</dbReference>
<dbReference type="RefSeq" id="WP_345727975.1">
    <property type="nucleotide sequence ID" value="NZ_BAAAYN010000014.1"/>
</dbReference>
<evidence type="ECO:0000256" key="3">
    <source>
        <dbReference type="ARBA" id="ARBA00022964"/>
    </source>
</evidence>
<proteinExistence type="inferred from homology"/>
<dbReference type="SUPFAM" id="SSF51182">
    <property type="entry name" value="RmlC-like cupins"/>
    <property type="match status" value="1"/>
</dbReference>
<evidence type="ECO:0000313" key="6">
    <source>
        <dbReference type="EMBL" id="GAA3386163.1"/>
    </source>
</evidence>